<evidence type="ECO:0000256" key="8">
    <source>
        <dbReference type="ARBA" id="ARBA00023163"/>
    </source>
</evidence>
<feature type="region of interest" description="Disordered" evidence="11">
    <location>
        <begin position="606"/>
        <end position="627"/>
    </location>
</feature>
<dbReference type="GeneID" id="108696315"/>
<comment type="similarity">
    <text evidence="2">Belongs to the krueppel C2H2-type zinc-finger protein family.</text>
</comment>
<evidence type="ECO:0000256" key="4">
    <source>
        <dbReference type="ARBA" id="ARBA00022737"/>
    </source>
</evidence>
<dbReference type="Pfam" id="PF00096">
    <property type="entry name" value="zf-C2H2"/>
    <property type="match status" value="3"/>
</dbReference>
<evidence type="ECO:0000313" key="14">
    <source>
        <dbReference type="RefSeq" id="XP_018081057.1"/>
    </source>
</evidence>
<evidence type="ECO:0000256" key="10">
    <source>
        <dbReference type="PROSITE-ProRule" id="PRU00042"/>
    </source>
</evidence>
<sequence length="698" mass="78927">MRATSNFSANTPPISNITKRGYRATSNLCADPEAISLVSVSLASLHHLVLLCHHHGRSCASPLSLLSNFSFTETKNKIQFLWGCGANHQFHWDPLECSTEMEGCATLKEHSESTVRQLCDNEQETLLCNTGILSNNLTMQEKCNLIVEVSESFNTQSTYVKGSSQHTDVCSDIGCPKNAEKDIQMPDTSWKPSETYHRKEGSTPAELTGELRQQKISVENQQLSPLAENTLDHTGKRDMIQVKDSHMKMVRCKFKALTTCLGGNLGADGKQQGTSLSSSKKKNKDCSTGKCRNICSPHGKTIPLTEKEKERQAEGYNRDHEIEFTTIEKSHYVETSRDICEILSDSLARDQKDEIVAEVAKMNNCSNEGEHGLNKHQPEDGNVQNQTSNRHKPFVDEELAEICKKRIRKSTPSELFLCEVDNCGKVFSKRQYLNYHQKYQHVNQRTFCCPVPECGRKFNFKKHLKEHEKRHSNRRDFICEFCARAFRSSSNLIIHHRIHTGEKPLQSNFKVANALQMVLLLHTRLLLPAQLPTHFLLRRDSADTLSRLPSSVPAILLLQKRCEFCGFTCRQKASLNWHMKKHDADTFYQFPCNICGQRFEKRDNLAAHRSRKHLAPPESASVENSAKVNEQEKSSCCKTLTPENFSTNAEATADTTQGVKESTFNRCQDLTDNTNDRLQENAQVSGHVQSEISLVIIL</sequence>
<comment type="subcellular location">
    <subcellularLocation>
        <location evidence="1">Nucleus</location>
    </subcellularLocation>
</comment>
<dbReference type="PROSITE" id="PS50157">
    <property type="entry name" value="ZINC_FINGER_C2H2_2"/>
    <property type="match status" value="4"/>
</dbReference>
<evidence type="ECO:0000256" key="6">
    <source>
        <dbReference type="ARBA" id="ARBA00022833"/>
    </source>
</evidence>
<dbReference type="InterPro" id="IPR013087">
    <property type="entry name" value="Znf_C2H2_type"/>
</dbReference>
<keyword evidence="9" id="KW-0539">Nucleus</keyword>
<keyword evidence="5 10" id="KW-0863">Zinc-finger</keyword>
<dbReference type="RefSeq" id="XP_018081057.1">
    <property type="nucleotide sequence ID" value="XM_018225568.2"/>
</dbReference>
<feature type="compositionally biased region" description="Basic and acidic residues" evidence="11">
    <location>
        <begin position="368"/>
        <end position="379"/>
    </location>
</feature>
<dbReference type="Gene3D" id="3.30.160.60">
    <property type="entry name" value="Classic Zinc Finger"/>
    <property type="match status" value="5"/>
</dbReference>
<dbReference type="FunFam" id="3.30.160.60:FF:000183">
    <property type="entry name" value="E3 ubiquitin-protein ligase ZFP91"/>
    <property type="match status" value="1"/>
</dbReference>
<feature type="domain" description="C2H2-type" evidence="12">
    <location>
        <begin position="416"/>
        <end position="446"/>
    </location>
</feature>
<keyword evidence="7" id="KW-0805">Transcription regulation</keyword>
<organism evidence="13 14">
    <name type="scientific">Xenopus laevis</name>
    <name type="common">African clawed frog</name>
    <dbReference type="NCBI Taxonomy" id="8355"/>
    <lineage>
        <taxon>Eukaryota</taxon>
        <taxon>Metazoa</taxon>
        <taxon>Chordata</taxon>
        <taxon>Craniata</taxon>
        <taxon>Vertebrata</taxon>
        <taxon>Euteleostomi</taxon>
        <taxon>Amphibia</taxon>
        <taxon>Batrachia</taxon>
        <taxon>Anura</taxon>
        <taxon>Pipoidea</taxon>
        <taxon>Pipidae</taxon>
        <taxon>Xenopodinae</taxon>
        <taxon>Xenopus</taxon>
        <taxon>Xenopus</taxon>
    </lineage>
</organism>
<dbReference type="InterPro" id="IPR036236">
    <property type="entry name" value="Znf_C2H2_sf"/>
</dbReference>
<dbReference type="GO" id="GO:0005634">
    <property type="term" value="C:nucleus"/>
    <property type="evidence" value="ECO:0007669"/>
    <property type="project" value="UniProtKB-SubCell"/>
</dbReference>
<accession>A0A8J0TAH5</accession>
<reference evidence="14" key="1">
    <citation type="submission" date="2025-08" db="UniProtKB">
        <authorList>
            <consortium name="RefSeq"/>
        </authorList>
    </citation>
    <scope>IDENTIFICATION</scope>
    <source>
        <strain evidence="14">J_2021</strain>
        <tissue evidence="14">Erythrocytes</tissue>
    </source>
</reference>
<evidence type="ECO:0000256" key="2">
    <source>
        <dbReference type="ARBA" id="ARBA00006991"/>
    </source>
</evidence>
<dbReference type="Proteomes" id="UP000186698">
    <property type="component" value="Chromosome 7L"/>
</dbReference>
<evidence type="ECO:0000256" key="9">
    <source>
        <dbReference type="ARBA" id="ARBA00023242"/>
    </source>
</evidence>
<dbReference type="GO" id="GO:0006357">
    <property type="term" value="P:regulation of transcription by RNA polymerase II"/>
    <property type="evidence" value="ECO:0000318"/>
    <property type="project" value="GO_Central"/>
</dbReference>
<evidence type="ECO:0000256" key="1">
    <source>
        <dbReference type="ARBA" id="ARBA00004123"/>
    </source>
</evidence>
<dbReference type="PANTHER" id="PTHR24406">
    <property type="entry name" value="TRANSCRIPTIONAL REPRESSOR CTCFL-RELATED"/>
    <property type="match status" value="1"/>
</dbReference>
<feature type="domain" description="C2H2-type" evidence="12">
    <location>
        <begin position="477"/>
        <end position="504"/>
    </location>
</feature>
<feature type="domain" description="C2H2-type" evidence="12">
    <location>
        <begin position="447"/>
        <end position="476"/>
    </location>
</feature>
<feature type="region of interest" description="Disordered" evidence="11">
    <location>
        <begin position="367"/>
        <end position="388"/>
    </location>
</feature>
<dbReference type="AlphaFoldDB" id="A0A8J0TAH5"/>
<feature type="domain" description="C2H2-type" evidence="12">
    <location>
        <begin position="590"/>
        <end position="618"/>
    </location>
</feature>
<protein>
    <submittedName>
        <fullName evidence="14">Zinc finger protein 845 isoform X1</fullName>
    </submittedName>
</protein>
<keyword evidence="3" id="KW-0479">Metal-binding</keyword>
<evidence type="ECO:0000256" key="11">
    <source>
        <dbReference type="SAM" id="MobiDB-lite"/>
    </source>
</evidence>
<dbReference type="PROSITE" id="PS00028">
    <property type="entry name" value="ZINC_FINGER_C2H2_1"/>
    <property type="match status" value="4"/>
</dbReference>
<feature type="region of interest" description="Disordered" evidence="11">
    <location>
        <begin position="185"/>
        <end position="205"/>
    </location>
</feature>
<evidence type="ECO:0000259" key="12">
    <source>
        <dbReference type="PROSITE" id="PS50157"/>
    </source>
</evidence>
<evidence type="ECO:0000313" key="13">
    <source>
        <dbReference type="Proteomes" id="UP000186698"/>
    </source>
</evidence>
<keyword evidence="6" id="KW-0862">Zinc</keyword>
<dbReference type="OrthoDB" id="8685330at2759"/>
<evidence type="ECO:0000256" key="7">
    <source>
        <dbReference type="ARBA" id="ARBA00023015"/>
    </source>
</evidence>
<name>A0A8J0TAH5_XENLA</name>
<dbReference type="SUPFAM" id="SSF57667">
    <property type="entry name" value="beta-beta-alpha zinc fingers"/>
    <property type="match status" value="3"/>
</dbReference>
<dbReference type="KEGG" id="xla:108696315"/>
<dbReference type="GO" id="GO:0005694">
    <property type="term" value="C:chromosome"/>
    <property type="evidence" value="ECO:0000318"/>
    <property type="project" value="GO_Central"/>
</dbReference>
<dbReference type="FunFam" id="3.30.160.60:FF:000012">
    <property type="entry name" value="RB-associated KRAB zinc finger protein-like"/>
    <property type="match status" value="1"/>
</dbReference>
<keyword evidence="8" id="KW-0804">Transcription</keyword>
<dbReference type="InterPro" id="IPR050888">
    <property type="entry name" value="ZnF_C2H2-type_TF"/>
</dbReference>
<dbReference type="SMART" id="SM00355">
    <property type="entry name" value="ZnF_C2H2"/>
    <property type="match status" value="5"/>
</dbReference>
<gene>
    <name evidence="14" type="primary">LOC108696315</name>
</gene>
<dbReference type="GO" id="GO:0008270">
    <property type="term" value="F:zinc ion binding"/>
    <property type="evidence" value="ECO:0007669"/>
    <property type="project" value="UniProtKB-KW"/>
</dbReference>
<dbReference type="GO" id="GO:0043035">
    <property type="term" value="F:chromatin insulator sequence binding"/>
    <property type="evidence" value="ECO:0000318"/>
    <property type="project" value="GO_Central"/>
</dbReference>
<evidence type="ECO:0000256" key="3">
    <source>
        <dbReference type="ARBA" id="ARBA00022723"/>
    </source>
</evidence>
<keyword evidence="4" id="KW-0677">Repeat</keyword>
<evidence type="ECO:0000256" key="5">
    <source>
        <dbReference type="ARBA" id="ARBA00022771"/>
    </source>
</evidence>
<proteinExistence type="inferred from homology"/>
<keyword evidence="13" id="KW-1185">Reference proteome</keyword>